<keyword evidence="2" id="KW-0813">Transport</keyword>
<gene>
    <name evidence="8" type="ORF">GCM10010358_70790</name>
</gene>
<dbReference type="PIRSF" id="PIRSF006060">
    <property type="entry name" value="AA_transporter"/>
    <property type="match status" value="1"/>
</dbReference>
<keyword evidence="4 7" id="KW-1133">Transmembrane helix</keyword>
<evidence type="ECO:0000256" key="3">
    <source>
        <dbReference type="ARBA" id="ARBA00022692"/>
    </source>
</evidence>
<feature type="region of interest" description="Disordered" evidence="6">
    <location>
        <begin position="1"/>
        <end position="20"/>
    </location>
</feature>
<dbReference type="Proteomes" id="UP000619244">
    <property type="component" value="Unassembled WGS sequence"/>
</dbReference>
<dbReference type="Pfam" id="PF13520">
    <property type="entry name" value="AA_permease_2"/>
    <property type="match status" value="1"/>
</dbReference>
<evidence type="ECO:0000256" key="1">
    <source>
        <dbReference type="ARBA" id="ARBA00004141"/>
    </source>
</evidence>
<feature type="transmembrane region" description="Helical" evidence="7">
    <location>
        <begin position="462"/>
        <end position="481"/>
    </location>
</feature>
<dbReference type="PROSITE" id="PS00218">
    <property type="entry name" value="AMINO_ACID_PERMEASE_1"/>
    <property type="match status" value="1"/>
</dbReference>
<reference evidence="8" key="1">
    <citation type="journal article" date="2014" name="Int. J. Syst. Evol. Microbiol.">
        <title>Complete genome sequence of Corynebacterium casei LMG S-19264T (=DSM 44701T), isolated from a smear-ripened cheese.</title>
        <authorList>
            <consortium name="US DOE Joint Genome Institute (JGI-PGF)"/>
            <person name="Walter F."/>
            <person name="Albersmeier A."/>
            <person name="Kalinowski J."/>
            <person name="Ruckert C."/>
        </authorList>
    </citation>
    <scope>NUCLEOTIDE SEQUENCE</scope>
    <source>
        <strain evidence="8">JCM 4790</strain>
    </source>
</reference>
<dbReference type="InterPro" id="IPR004840">
    <property type="entry name" value="Amino_acid_permease_CS"/>
</dbReference>
<keyword evidence="9" id="KW-1185">Reference proteome</keyword>
<organism evidence="8 9">
    <name type="scientific">Streptomyces minutiscleroticus</name>
    <dbReference type="NCBI Taxonomy" id="68238"/>
    <lineage>
        <taxon>Bacteria</taxon>
        <taxon>Bacillati</taxon>
        <taxon>Actinomycetota</taxon>
        <taxon>Actinomycetes</taxon>
        <taxon>Kitasatosporales</taxon>
        <taxon>Streptomycetaceae</taxon>
        <taxon>Streptomyces</taxon>
    </lineage>
</organism>
<evidence type="ECO:0000256" key="6">
    <source>
        <dbReference type="SAM" id="MobiDB-lite"/>
    </source>
</evidence>
<reference evidence="8" key="2">
    <citation type="submission" date="2020-09" db="EMBL/GenBank/DDBJ databases">
        <authorList>
            <person name="Sun Q."/>
            <person name="Ohkuma M."/>
        </authorList>
    </citation>
    <scope>NUCLEOTIDE SEQUENCE</scope>
    <source>
        <strain evidence="8">JCM 4790</strain>
    </source>
</reference>
<dbReference type="Gene3D" id="1.20.1740.10">
    <property type="entry name" value="Amino acid/polyamine transporter I"/>
    <property type="match status" value="1"/>
</dbReference>
<feature type="transmembrane region" description="Helical" evidence="7">
    <location>
        <begin position="393"/>
        <end position="413"/>
    </location>
</feature>
<feature type="transmembrane region" description="Helical" evidence="7">
    <location>
        <begin position="155"/>
        <end position="174"/>
    </location>
</feature>
<dbReference type="AlphaFoldDB" id="A0A918NYR6"/>
<name>A0A918NYR6_9ACTN</name>
<evidence type="ECO:0000313" key="9">
    <source>
        <dbReference type="Proteomes" id="UP000619244"/>
    </source>
</evidence>
<protein>
    <submittedName>
        <fullName evidence="8">Amino acid permease</fullName>
    </submittedName>
</protein>
<evidence type="ECO:0000256" key="5">
    <source>
        <dbReference type="ARBA" id="ARBA00023136"/>
    </source>
</evidence>
<dbReference type="GO" id="GO:0016020">
    <property type="term" value="C:membrane"/>
    <property type="evidence" value="ECO:0007669"/>
    <property type="project" value="UniProtKB-SubCell"/>
</dbReference>
<proteinExistence type="predicted"/>
<dbReference type="GO" id="GO:0022857">
    <property type="term" value="F:transmembrane transporter activity"/>
    <property type="evidence" value="ECO:0007669"/>
    <property type="project" value="InterPro"/>
</dbReference>
<dbReference type="InterPro" id="IPR002293">
    <property type="entry name" value="AA/rel_permease1"/>
</dbReference>
<feature type="transmembrane region" description="Helical" evidence="7">
    <location>
        <begin position="224"/>
        <end position="245"/>
    </location>
</feature>
<feature type="transmembrane region" description="Helical" evidence="7">
    <location>
        <begin position="266"/>
        <end position="288"/>
    </location>
</feature>
<feature type="transmembrane region" description="Helical" evidence="7">
    <location>
        <begin position="368"/>
        <end position="387"/>
    </location>
</feature>
<evidence type="ECO:0000256" key="2">
    <source>
        <dbReference type="ARBA" id="ARBA00022448"/>
    </source>
</evidence>
<feature type="transmembrane region" description="Helical" evidence="7">
    <location>
        <begin position="186"/>
        <end position="204"/>
    </location>
</feature>
<evidence type="ECO:0000256" key="4">
    <source>
        <dbReference type="ARBA" id="ARBA00022989"/>
    </source>
</evidence>
<evidence type="ECO:0000256" key="7">
    <source>
        <dbReference type="SAM" id="Phobius"/>
    </source>
</evidence>
<sequence length="510" mass="54277">MSPRNTPPRHRHGDGPTDEQILDSLGVSQELDRRMGGFGNYAISTSVICVLAGCMTLFGFGLTTGGPSVMLWGWALIGGATLLVALALAEVTSAVPTAGGPYTMAEKLGGPRWGWATGWFNLLGLIGAICGVDFGAALFVGAFANLQWGIDPTPGVIFCIGACILVLHGVLNSFRVRVVEVLNQLSVWWQLFGVVLIIAVLSLAPSHHQDASFVFTHFENGTGFGSPLYVCLIGLLLGGYTFCGYDASAHMSEETRNAAQEAPRAMVRAVWTSWIAGFALLAALLFAIQDYAGTVNTATGVPPAQIFLDVLGVTGAKALLLVVIVAQLFCGNAATAAAARMMYAFSRQGALPGSHIWRRVGKRSRTPVAAVWAAIALALVLALPSLYSPTAYAAVTAVNAIGMTPAYAIPIYLRLRQGDAFQPGPWHLGRWSRPIGYTAVGYVACITIIFCLPQAYPVTVETFNYAGITALVMGVLAWVTWKRRGRSDKYRVLPTLGTEADHTALTRNVL</sequence>
<feature type="transmembrane region" description="Helical" evidence="7">
    <location>
        <begin position="38"/>
        <end position="60"/>
    </location>
</feature>
<dbReference type="EMBL" id="BMVU01000063">
    <property type="protein sequence ID" value="GGY07501.1"/>
    <property type="molecule type" value="Genomic_DNA"/>
</dbReference>
<comment type="caution">
    <text evidence="8">The sequence shown here is derived from an EMBL/GenBank/DDBJ whole genome shotgun (WGS) entry which is preliminary data.</text>
</comment>
<dbReference type="PANTHER" id="PTHR45649">
    <property type="entry name" value="AMINO-ACID PERMEASE BAT1"/>
    <property type="match status" value="1"/>
</dbReference>
<dbReference type="PANTHER" id="PTHR45649:SF26">
    <property type="entry name" value="OS04G0435100 PROTEIN"/>
    <property type="match status" value="1"/>
</dbReference>
<keyword evidence="3 7" id="KW-0812">Transmembrane</keyword>
<feature type="transmembrane region" description="Helical" evidence="7">
    <location>
        <begin position="318"/>
        <end position="339"/>
    </location>
</feature>
<dbReference type="GO" id="GO:0006865">
    <property type="term" value="P:amino acid transport"/>
    <property type="evidence" value="ECO:0007669"/>
    <property type="project" value="InterPro"/>
</dbReference>
<evidence type="ECO:0000313" key="8">
    <source>
        <dbReference type="EMBL" id="GGY07501.1"/>
    </source>
</evidence>
<accession>A0A918NYR6</accession>
<feature type="transmembrane region" description="Helical" evidence="7">
    <location>
        <begin position="72"/>
        <end position="98"/>
    </location>
</feature>
<feature type="transmembrane region" description="Helical" evidence="7">
    <location>
        <begin position="434"/>
        <end position="456"/>
    </location>
</feature>
<keyword evidence="5 7" id="KW-0472">Membrane</keyword>
<feature type="transmembrane region" description="Helical" evidence="7">
    <location>
        <begin position="119"/>
        <end position="143"/>
    </location>
</feature>
<comment type="subcellular location">
    <subcellularLocation>
        <location evidence="1">Membrane</location>
        <topology evidence="1">Multi-pass membrane protein</topology>
    </subcellularLocation>
</comment>
<dbReference type="RefSeq" id="WP_373308883.1">
    <property type="nucleotide sequence ID" value="NZ_BMVU01000063.1"/>
</dbReference>